<organism evidence="12 13">
    <name type="scientific">Heliocybe sulcata</name>
    <dbReference type="NCBI Taxonomy" id="5364"/>
    <lineage>
        <taxon>Eukaryota</taxon>
        <taxon>Fungi</taxon>
        <taxon>Dikarya</taxon>
        <taxon>Basidiomycota</taxon>
        <taxon>Agaricomycotina</taxon>
        <taxon>Agaricomycetes</taxon>
        <taxon>Gloeophyllales</taxon>
        <taxon>Gloeophyllaceae</taxon>
        <taxon>Heliocybe</taxon>
    </lineage>
</organism>
<keyword evidence="8 10" id="KW-0503">Monooxygenase</keyword>
<proteinExistence type="inferred from homology"/>
<reference evidence="12 13" key="1">
    <citation type="journal article" date="2019" name="Nat. Ecol. Evol.">
        <title>Megaphylogeny resolves global patterns of mushroom evolution.</title>
        <authorList>
            <person name="Varga T."/>
            <person name="Krizsan K."/>
            <person name="Foldi C."/>
            <person name="Dima B."/>
            <person name="Sanchez-Garcia M."/>
            <person name="Sanchez-Ramirez S."/>
            <person name="Szollosi G.J."/>
            <person name="Szarkandi J.G."/>
            <person name="Papp V."/>
            <person name="Albert L."/>
            <person name="Andreopoulos W."/>
            <person name="Angelini C."/>
            <person name="Antonin V."/>
            <person name="Barry K.W."/>
            <person name="Bougher N.L."/>
            <person name="Buchanan P."/>
            <person name="Buyck B."/>
            <person name="Bense V."/>
            <person name="Catcheside P."/>
            <person name="Chovatia M."/>
            <person name="Cooper J."/>
            <person name="Damon W."/>
            <person name="Desjardin D."/>
            <person name="Finy P."/>
            <person name="Geml J."/>
            <person name="Haridas S."/>
            <person name="Hughes K."/>
            <person name="Justo A."/>
            <person name="Karasinski D."/>
            <person name="Kautmanova I."/>
            <person name="Kiss B."/>
            <person name="Kocsube S."/>
            <person name="Kotiranta H."/>
            <person name="LaButti K.M."/>
            <person name="Lechner B.E."/>
            <person name="Liimatainen K."/>
            <person name="Lipzen A."/>
            <person name="Lukacs Z."/>
            <person name="Mihaltcheva S."/>
            <person name="Morgado L.N."/>
            <person name="Niskanen T."/>
            <person name="Noordeloos M.E."/>
            <person name="Ohm R.A."/>
            <person name="Ortiz-Santana B."/>
            <person name="Ovrebo C."/>
            <person name="Racz N."/>
            <person name="Riley R."/>
            <person name="Savchenko A."/>
            <person name="Shiryaev A."/>
            <person name="Soop K."/>
            <person name="Spirin V."/>
            <person name="Szebenyi C."/>
            <person name="Tomsovsky M."/>
            <person name="Tulloss R.E."/>
            <person name="Uehling J."/>
            <person name="Grigoriev I.V."/>
            <person name="Vagvolgyi C."/>
            <person name="Papp T."/>
            <person name="Martin F.M."/>
            <person name="Miettinen O."/>
            <person name="Hibbett D.S."/>
            <person name="Nagy L.G."/>
        </authorList>
    </citation>
    <scope>NUCLEOTIDE SEQUENCE [LARGE SCALE GENOMIC DNA]</scope>
    <source>
        <strain evidence="12 13">OMC1185</strain>
    </source>
</reference>
<evidence type="ECO:0000256" key="9">
    <source>
        <dbReference type="PIRSR" id="PIRSR602401-1"/>
    </source>
</evidence>
<dbReference type="PANTHER" id="PTHR46300:SF7">
    <property type="entry name" value="P450, PUTATIVE (EUROFUNG)-RELATED"/>
    <property type="match status" value="1"/>
</dbReference>
<keyword evidence="6 10" id="KW-0560">Oxidoreductase</keyword>
<comment type="pathway">
    <text evidence="2">Secondary metabolite biosynthesis.</text>
</comment>
<dbReference type="InterPro" id="IPR001128">
    <property type="entry name" value="Cyt_P450"/>
</dbReference>
<comment type="cofactor">
    <cofactor evidence="1 9">
        <name>heme</name>
        <dbReference type="ChEBI" id="CHEBI:30413"/>
    </cofactor>
</comment>
<gene>
    <name evidence="12" type="ORF">OE88DRAFT_1062800</name>
</gene>
<dbReference type="PROSITE" id="PS00086">
    <property type="entry name" value="CYTOCHROME_P450"/>
    <property type="match status" value="1"/>
</dbReference>
<dbReference type="Pfam" id="PF00067">
    <property type="entry name" value="p450"/>
    <property type="match status" value="1"/>
</dbReference>
<protein>
    <submittedName>
        <fullName evidence="12">Cytochrome P450</fullName>
    </submittedName>
</protein>
<keyword evidence="11" id="KW-0732">Signal</keyword>
<dbReference type="CDD" id="cd11065">
    <property type="entry name" value="CYP64-like"/>
    <property type="match status" value="1"/>
</dbReference>
<dbReference type="GO" id="GO:0016705">
    <property type="term" value="F:oxidoreductase activity, acting on paired donors, with incorporation or reduction of molecular oxygen"/>
    <property type="evidence" value="ECO:0007669"/>
    <property type="project" value="InterPro"/>
</dbReference>
<dbReference type="InterPro" id="IPR017972">
    <property type="entry name" value="Cyt_P450_CS"/>
</dbReference>
<name>A0A5C3MKR0_9AGAM</name>
<dbReference type="Gene3D" id="1.10.630.10">
    <property type="entry name" value="Cytochrome P450"/>
    <property type="match status" value="1"/>
</dbReference>
<dbReference type="GO" id="GO:0020037">
    <property type="term" value="F:heme binding"/>
    <property type="evidence" value="ECO:0007669"/>
    <property type="project" value="InterPro"/>
</dbReference>
<dbReference type="AlphaFoldDB" id="A0A5C3MKR0"/>
<evidence type="ECO:0000256" key="10">
    <source>
        <dbReference type="RuleBase" id="RU000461"/>
    </source>
</evidence>
<evidence type="ECO:0000256" key="6">
    <source>
        <dbReference type="ARBA" id="ARBA00023002"/>
    </source>
</evidence>
<dbReference type="InterPro" id="IPR002401">
    <property type="entry name" value="Cyt_P450_E_grp-I"/>
</dbReference>
<dbReference type="EMBL" id="ML213534">
    <property type="protein sequence ID" value="TFK45989.1"/>
    <property type="molecule type" value="Genomic_DNA"/>
</dbReference>
<evidence type="ECO:0000313" key="13">
    <source>
        <dbReference type="Proteomes" id="UP000305948"/>
    </source>
</evidence>
<evidence type="ECO:0000256" key="2">
    <source>
        <dbReference type="ARBA" id="ARBA00005179"/>
    </source>
</evidence>
<dbReference type="Proteomes" id="UP000305948">
    <property type="component" value="Unassembled WGS sequence"/>
</dbReference>
<feature type="signal peptide" evidence="11">
    <location>
        <begin position="1"/>
        <end position="25"/>
    </location>
</feature>
<evidence type="ECO:0000256" key="11">
    <source>
        <dbReference type="SAM" id="SignalP"/>
    </source>
</evidence>
<evidence type="ECO:0000256" key="5">
    <source>
        <dbReference type="ARBA" id="ARBA00022723"/>
    </source>
</evidence>
<evidence type="ECO:0000256" key="3">
    <source>
        <dbReference type="ARBA" id="ARBA00010617"/>
    </source>
</evidence>
<comment type="similarity">
    <text evidence="3 10">Belongs to the cytochrome P450 family.</text>
</comment>
<evidence type="ECO:0000256" key="1">
    <source>
        <dbReference type="ARBA" id="ARBA00001971"/>
    </source>
</evidence>
<evidence type="ECO:0000256" key="4">
    <source>
        <dbReference type="ARBA" id="ARBA00022617"/>
    </source>
</evidence>
<dbReference type="PRINTS" id="PR00463">
    <property type="entry name" value="EP450I"/>
</dbReference>
<keyword evidence="4 9" id="KW-0349">Heme</keyword>
<dbReference type="PANTHER" id="PTHR46300">
    <property type="entry name" value="P450, PUTATIVE (EUROFUNG)-RELATED-RELATED"/>
    <property type="match status" value="1"/>
</dbReference>
<keyword evidence="7 9" id="KW-0408">Iron</keyword>
<dbReference type="InterPro" id="IPR036396">
    <property type="entry name" value="Cyt_P450_sf"/>
</dbReference>
<evidence type="ECO:0000256" key="7">
    <source>
        <dbReference type="ARBA" id="ARBA00023004"/>
    </source>
</evidence>
<dbReference type="SUPFAM" id="SSF48264">
    <property type="entry name" value="Cytochrome P450"/>
    <property type="match status" value="1"/>
</dbReference>
<dbReference type="GO" id="GO:0004497">
    <property type="term" value="F:monooxygenase activity"/>
    <property type="evidence" value="ECO:0007669"/>
    <property type="project" value="UniProtKB-KW"/>
</dbReference>
<feature type="chain" id="PRO_5023016639" evidence="11">
    <location>
        <begin position="26"/>
        <end position="509"/>
    </location>
</feature>
<evidence type="ECO:0000313" key="12">
    <source>
        <dbReference type="EMBL" id="TFK45989.1"/>
    </source>
</evidence>
<accession>A0A5C3MKR0</accession>
<dbReference type="STRING" id="5364.A0A5C3MKR0"/>
<evidence type="ECO:0000256" key="8">
    <source>
        <dbReference type="ARBA" id="ARBA00023033"/>
    </source>
</evidence>
<keyword evidence="13" id="KW-1185">Reference proteome</keyword>
<dbReference type="OrthoDB" id="2789670at2759"/>
<keyword evidence="5 9" id="KW-0479">Metal-binding</keyword>
<dbReference type="InterPro" id="IPR050364">
    <property type="entry name" value="Cytochrome_P450_fung"/>
</dbReference>
<sequence length="509" mass="57139">MYTASSLDLLFVLLGSLCVWQILQSRNRSRLPRPPGPKGYPLIGNALDIPTSRAWETFARWGEQWGGIMSVNVLGQTWVILNDLDIAVELLDQTGSTFADRPELPMATLCGWDRALSACRYGPRFREYRKLIGRVIGTRGSMKQFHPAEEYQATMFLKRVLANPDRVDDATRKTAGAMILHITYGYKIQEEGEDPLVEIADKTMAEFSDCTTTAKYLVDLMPFLKHVPAWLPGAHFKRLAATYHKSSDHMATVPLNYVKEQMAQGTAAPSYAADLLKEKDISPERLQDIKWSALSFYGAGADTTVSVVQSYFLATCLYPEVQKKAQAEVDSVVGRDRLPGYEDRESLPYLEAVCKELYRWLPIVPLAVPHRAMSDQVYKNYFLPEGTLVFANVWKFLHDPDVYSDPFTFNPDRFMGPNPERDPTDFVFGFGRRVCPGTHLADASVWINIAKAAAALDVSKALDETGKPIDPIPATTEGVIVRPLPFKCHVRPRHDRVLDLVQEAIASFD</sequence>
<feature type="binding site" description="axial binding residue" evidence="9">
    <location>
        <position position="435"/>
    </location>
    <ligand>
        <name>heme</name>
        <dbReference type="ChEBI" id="CHEBI:30413"/>
    </ligand>
    <ligandPart>
        <name>Fe</name>
        <dbReference type="ChEBI" id="CHEBI:18248"/>
    </ligandPart>
</feature>
<dbReference type="GO" id="GO:0005506">
    <property type="term" value="F:iron ion binding"/>
    <property type="evidence" value="ECO:0007669"/>
    <property type="project" value="InterPro"/>
</dbReference>